<evidence type="ECO:0000259" key="3">
    <source>
        <dbReference type="Pfam" id="PF00089"/>
    </source>
</evidence>
<evidence type="ECO:0000256" key="1">
    <source>
        <dbReference type="ARBA" id="ARBA00023157"/>
    </source>
</evidence>
<dbReference type="AlphaFoldDB" id="Q7XZ59"/>
<dbReference type="SUPFAM" id="SSF50494">
    <property type="entry name" value="Trypsin-like serine proteases"/>
    <property type="match status" value="1"/>
</dbReference>
<dbReference type="PANTHER" id="PTHR24276:SF96">
    <property type="entry name" value="PEPTIDASE S1 DOMAIN-CONTAINING PROTEIN"/>
    <property type="match status" value="1"/>
</dbReference>
<dbReference type="InterPro" id="IPR001254">
    <property type="entry name" value="Trypsin_dom"/>
</dbReference>
<dbReference type="Pfam" id="PF00089">
    <property type="entry name" value="Trypsin"/>
    <property type="match status" value="1"/>
</dbReference>
<feature type="signal peptide" evidence="2">
    <location>
        <begin position="1"/>
        <end position="23"/>
    </location>
</feature>
<dbReference type="PANTHER" id="PTHR24276">
    <property type="entry name" value="POLYSERASE-RELATED"/>
    <property type="match status" value="1"/>
</dbReference>
<dbReference type="InterPro" id="IPR043504">
    <property type="entry name" value="Peptidase_S1_PA_chymotrypsin"/>
</dbReference>
<dbReference type="Gene3D" id="2.40.10.10">
    <property type="entry name" value="Trypsin-like serine proteases"/>
    <property type="match status" value="1"/>
</dbReference>
<keyword evidence="2" id="KW-0732">Signal</keyword>
<dbReference type="GO" id="GO:0004252">
    <property type="term" value="F:serine-type endopeptidase activity"/>
    <property type="evidence" value="ECO:0007669"/>
    <property type="project" value="InterPro"/>
</dbReference>
<protein>
    <submittedName>
        <fullName evidence="4">Trypsin-like protein</fullName>
    </submittedName>
</protein>
<feature type="non-terminal residue" evidence="4">
    <location>
        <position position="144"/>
    </location>
</feature>
<keyword evidence="1" id="KW-1015">Disulfide bond</keyword>
<proteinExistence type="evidence at transcript level"/>
<feature type="domain" description="Peptidase S1" evidence="3">
    <location>
        <begin position="65"/>
        <end position="132"/>
    </location>
</feature>
<dbReference type="InterPro" id="IPR050430">
    <property type="entry name" value="Peptidase_S1"/>
</dbReference>
<feature type="chain" id="PRO_5004294101" evidence="2">
    <location>
        <begin position="24"/>
        <end position="144"/>
    </location>
</feature>
<dbReference type="InterPro" id="IPR009003">
    <property type="entry name" value="Peptidase_S1_PA"/>
</dbReference>
<sequence length="144" mass="15517">MFASTLIATALFVCTVHMQTASAALNSVDQEAQRRLSARIVNGTLASADVKRHFVTILTFELTETRFPARVCGGVLVARQWVLTAGSCFYFGLSGSADVARTRVYLEEENPTGGNEARGGRGVLGIYTHGSYQGGFRRVRAGLL</sequence>
<name>Q7XZ59_GRIJA</name>
<evidence type="ECO:0000256" key="2">
    <source>
        <dbReference type="SAM" id="SignalP"/>
    </source>
</evidence>
<organism evidence="4">
    <name type="scientific">Griffithsia japonica</name>
    <name type="common">Red alga</name>
    <dbReference type="NCBI Taxonomy" id="83288"/>
    <lineage>
        <taxon>Eukaryota</taxon>
        <taxon>Rhodophyta</taxon>
        <taxon>Florideophyceae</taxon>
        <taxon>Rhodymeniophycidae</taxon>
        <taxon>Ceramiales</taxon>
        <taxon>Ceramiaceae</taxon>
        <taxon>Griffithsia</taxon>
    </lineage>
</organism>
<accession>Q7XZ59</accession>
<evidence type="ECO:0000313" key="4">
    <source>
        <dbReference type="EMBL" id="AAM93965.1"/>
    </source>
</evidence>
<reference evidence="4" key="1">
    <citation type="submission" date="2002-06" db="EMBL/GenBank/DDBJ databases">
        <authorList>
            <person name="Liu C.L."/>
            <person name="Lee Y.K."/>
            <person name="Lee H.K."/>
        </authorList>
    </citation>
    <scope>NUCLEOTIDE SEQUENCE</scope>
</reference>
<dbReference type="EMBL" id="AY123093">
    <property type="protein sequence ID" value="AAM93965.1"/>
    <property type="molecule type" value="mRNA"/>
</dbReference>
<dbReference type="GO" id="GO:0006508">
    <property type="term" value="P:proteolysis"/>
    <property type="evidence" value="ECO:0007669"/>
    <property type="project" value="InterPro"/>
</dbReference>